<feature type="compositionally biased region" description="Basic and acidic residues" evidence="4">
    <location>
        <begin position="340"/>
        <end position="352"/>
    </location>
</feature>
<dbReference type="PANTHER" id="PTHR43685">
    <property type="entry name" value="GLYCOSYLTRANSFERASE"/>
    <property type="match status" value="1"/>
</dbReference>
<comment type="caution">
    <text evidence="6">The sequence shown here is derived from an EMBL/GenBank/DDBJ whole genome shotgun (WGS) entry which is preliminary data.</text>
</comment>
<evidence type="ECO:0000313" key="7">
    <source>
        <dbReference type="Proteomes" id="UP001171902"/>
    </source>
</evidence>
<evidence type="ECO:0000256" key="2">
    <source>
        <dbReference type="ARBA" id="ARBA00022676"/>
    </source>
</evidence>
<dbReference type="Pfam" id="PF00535">
    <property type="entry name" value="Glycos_transf_2"/>
    <property type="match status" value="1"/>
</dbReference>
<proteinExistence type="inferred from homology"/>
<dbReference type="EMBL" id="JAUEMJ010000003">
    <property type="protein sequence ID" value="MDN3240601.1"/>
    <property type="molecule type" value="Genomic_DNA"/>
</dbReference>
<name>A0ABT7YPT6_9ACTN</name>
<organism evidence="6 7">
    <name type="scientific">Glycomyces tritici</name>
    <dbReference type="NCBI Taxonomy" id="2665176"/>
    <lineage>
        <taxon>Bacteria</taxon>
        <taxon>Bacillati</taxon>
        <taxon>Actinomycetota</taxon>
        <taxon>Actinomycetes</taxon>
        <taxon>Glycomycetales</taxon>
        <taxon>Glycomycetaceae</taxon>
        <taxon>Glycomyces</taxon>
    </lineage>
</organism>
<feature type="domain" description="Glycosyltransferase 2-like" evidence="5">
    <location>
        <begin position="518"/>
        <end position="638"/>
    </location>
</feature>
<dbReference type="InterPro" id="IPR029044">
    <property type="entry name" value="Nucleotide-diphossugar_trans"/>
</dbReference>
<dbReference type="CDD" id="cd00761">
    <property type="entry name" value="Glyco_tranf_GTA_type"/>
    <property type="match status" value="1"/>
</dbReference>
<dbReference type="RefSeq" id="WP_289957523.1">
    <property type="nucleotide sequence ID" value="NZ_JAUEMJ010000003.1"/>
</dbReference>
<dbReference type="EC" id="2.4.-.-" evidence="6"/>
<evidence type="ECO:0000256" key="1">
    <source>
        <dbReference type="ARBA" id="ARBA00006739"/>
    </source>
</evidence>
<keyword evidence="7" id="KW-1185">Reference proteome</keyword>
<evidence type="ECO:0000313" key="6">
    <source>
        <dbReference type="EMBL" id="MDN3240601.1"/>
    </source>
</evidence>
<evidence type="ECO:0000259" key="5">
    <source>
        <dbReference type="Pfam" id="PF00535"/>
    </source>
</evidence>
<dbReference type="Gene3D" id="3.90.550.10">
    <property type="entry name" value="Spore Coat Polysaccharide Biosynthesis Protein SpsA, Chain A"/>
    <property type="match status" value="1"/>
</dbReference>
<keyword evidence="3 6" id="KW-0808">Transferase</keyword>
<reference evidence="6" key="1">
    <citation type="submission" date="2023-06" db="EMBL/GenBank/DDBJ databases">
        <title>Gycomyces niveus sp.nov., a novel actinomycete isolated from soil in Shouguang.</title>
        <authorList>
            <person name="Yang X."/>
            <person name="Zhao J."/>
        </authorList>
    </citation>
    <scope>NUCLEOTIDE SEQUENCE</scope>
    <source>
        <strain evidence="6">NEAU C2</strain>
    </source>
</reference>
<dbReference type="SUPFAM" id="SSF53448">
    <property type="entry name" value="Nucleotide-diphospho-sugar transferases"/>
    <property type="match status" value="1"/>
</dbReference>
<dbReference type="InterPro" id="IPR001173">
    <property type="entry name" value="Glyco_trans_2-like"/>
</dbReference>
<keyword evidence="2 6" id="KW-0328">Glycosyltransferase</keyword>
<gene>
    <name evidence="6" type="ORF">QWI33_12755</name>
</gene>
<dbReference type="InterPro" id="IPR050834">
    <property type="entry name" value="Glycosyltransf_2"/>
</dbReference>
<comment type="similarity">
    <text evidence="1">Belongs to the glycosyltransferase 2 family.</text>
</comment>
<dbReference type="PANTHER" id="PTHR43685:SF5">
    <property type="entry name" value="GLYCOSYLTRANSFERASE EPSE-RELATED"/>
    <property type="match status" value="1"/>
</dbReference>
<feature type="region of interest" description="Disordered" evidence="4">
    <location>
        <begin position="58"/>
        <end position="102"/>
    </location>
</feature>
<feature type="compositionally biased region" description="Polar residues" evidence="4">
    <location>
        <begin position="65"/>
        <end position="77"/>
    </location>
</feature>
<accession>A0ABT7YPT6</accession>
<evidence type="ECO:0000256" key="3">
    <source>
        <dbReference type="ARBA" id="ARBA00022679"/>
    </source>
</evidence>
<sequence>MALCTGRLSFHPVPVLSWSNCTSGTGKAITVTVKGRSPALAGLREPITCTQVTAVPLRPGRDDATATSAVPIQQVQPPATRPGTRAGFPDRSGGHRPSESDLVISDPAFSTRLRALLRETCAFVGVIGFDEGPAVLASLTSEEAPVHDLHLLPEAPFKAEPPHQGTVVLVARTLTDLAQASLYSQFLPSARHLYVEVAQMAEPSRPTSIDLPPTKPWRTMIEQRIRRGRTGHWSIETILDQPADLASLVRACTGHRAPRARPLVPRVGVVGAATQWAAGTSGYALAPLGVESAAPGSATYPAADLVLHSVPVAEVPAWGGHPRLIERRNAGTSRPNSIFPDHRQPLHERPRPQDLPPVNEYLVNPIGFRWETTAERPIMSFDGRGWSLHPLTSPAFALPASGMVTDTEIERCRPFRSVAVDWDSHPGDAAGAAAVVALAAAGVPLVAHGPMPRWALALGEELNGLVGRYEPSDMDDPLLRELHSVRLRRSALALHGSASRGPAHGVPSALGVDDSVSVILCTRRPTFLNSAFAQIAAQRHDRVELVLVLHGISSEHPQVREAVAAVHLPLRIVEVAASEAFGDALNAGVASASGKFITKFDDDDWYGPHHLSDLLLAARYSGGDLIGTQPEFVHLESPDLTIHKRPGPSERFSVHVSGATMLIRREDLRELGGYRPLRTSEDRALLQDAQRRGGKVYCTHGLNFLISRRSTGHTWNAPAAAFLRNNVRQWHGVDLGPAIAADTLEDHLKAQKGTVAPR</sequence>
<dbReference type="Proteomes" id="UP001171902">
    <property type="component" value="Unassembled WGS sequence"/>
</dbReference>
<dbReference type="GO" id="GO:0016757">
    <property type="term" value="F:glycosyltransferase activity"/>
    <property type="evidence" value="ECO:0007669"/>
    <property type="project" value="UniProtKB-KW"/>
</dbReference>
<evidence type="ECO:0000256" key="4">
    <source>
        <dbReference type="SAM" id="MobiDB-lite"/>
    </source>
</evidence>
<feature type="region of interest" description="Disordered" evidence="4">
    <location>
        <begin position="327"/>
        <end position="356"/>
    </location>
</feature>
<protein>
    <submittedName>
        <fullName evidence="6">Glycosyltransferase</fullName>
        <ecNumber evidence="6">2.4.-.-</ecNumber>
    </submittedName>
</protein>